<feature type="compositionally biased region" description="Polar residues" evidence="7">
    <location>
        <begin position="420"/>
        <end position="435"/>
    </location>
</feature>
<evidence type="ECO:0000256" key="2">
    <source>
        <dbReference type="ARBA" id="ARBA00008320"/>
    </source>
</evidence>
<dbReference type="Gene3D" id="3.10.330.20">
    <property type="match status" value="1"/>
</dbReference>
<evidence type="ECO:0000313" key="8">
    <source>
        <dbReference type="EMBL" id="CAL1694467.1"/>
    </source>
</evidence>
<evidence type="ECO:0000256" key="4">
    <source>
        <dbReference type="ARBA" id="ARBA00022694"/>
    </source>
</evidence>
<evidence type="ECO:0000256" key="5">
    <source>
        <dbReference type="ARBA" id="ARBA00023242"/>
    </source>
</evidence>
<dbReference type="EMBL" id="OZ037944">
    <property type="protein sequence ID" value="CAL1694467.1"/>
    <property type="molecule type" value="Genomic_DNA"/>
</dbReference>
<evidence type="ECO:0000256" key="7">
    <source>
        <dbReference type="SAM" id="MobiDB-lite"/>
    </source>
</evidence>
<sequence length="461" mass="50936">MDAGEGSSKNATEPVRTIQSGDTILLRIPSGDVRTLKLEKGGTINLGKFGSFYSNELIGQPFGLTYDISDKKLEVIPPRTFQEVEETDATNELIVDGQVQPLSLEEIEALKKSGVPASEIIQRQIDQHKNFQLKTEYSKEKYKKRKEAKYSKSFSTIKPTLFNVCDYWFKKDQSRLRDIRPDTLSQILNMANIRPGGRYLAVDDASGIVVAGLLERLGGQGRLITICDVESPPAYPVLTQMNFSKEVISIMSSLNWATADEEYTPVLTMADANADTPKSESQRSRVNKRKSMASALTQTREELFAGEFDGLIVASQYDPFSILEKLMPYLAGSASIVVHSPYVQIVSDLQAKLRDIPTYLAPAISEAWLRQYQILPGRTHPLMNASGSGGFILHTIKVYDDPSASSVNTHRRAKKARSEQLVSRLSSTAPEQTPGQREPAIDIAAQSAAIQMEVDPSNTPS</sequence>
<reference evidence="9" key="1">
    <citation type="submission" date="2024-04" db="EMBL/GenBank/DDBJ databases">
        <authorList>
            <person name="Shaw F."/>
            <person name="Minotto A."/>
        </authorList>
    </citation>
    <scope>NUCLEOTIDE SEQUENCE [LARGE SCALE GENOMIC DNA]</scope>
</reference>
<evidence type="ECO:0000313" key="9">
    <source>
        <dbReference type="Proteomes" id="UP001497453"/>
    </source>
</evidence>
<comment type="subcellular location">
    <subcellularLocation>
        <location evidence="1">Nucleus</location>
    </subcellularLocation>
</comment>
<comment type="similarity">
    <text evidence="2">Belongs to the TRM6/GCD10 family.</text>
</comment>
<dbReference type="PANTHER" id="PTHR12945:SF0">
    <property type="entry name" value="TRNA (ADENINE(58)-N(1))-METHYLTRANSFERASE NON-CATALYTIC SUBUNIT TRM6"/>
    <property type="match status" value="1"/>
</dbReference>
<evidence type="ECO:0000256" key="1">
    <source>
        <dbReference type="ARBA" id="ARBA00004123"/>
    </source>
</evidence>
<accession>A0ABP1CK34</accession>
<evidence type="ECO:0000256" key="6">
    <source>
        <dbReference type="ARBA" id="ARBA00032319"/>
    </source>
</evidence>
<dbReference type="InterPro" id="IPR017423">
    <property type="entry name" value="TRM6"/>
</dbReference>
<keyword evidence="9" id="KW-1185">Reference proteome</keyword>
<dbReference type="Pfam" id="PF04189">
    <property type="entry name" value="Gcd10p"/>
    <property type="match status" value="1"/>
</dbReference>
<keyword evidence="4" id="KW-0819">tRNA processing</keyword>
<evidence type="ECO:0000256" key="3">
    <source>
        <dbReference type="ARBA" id="ARBA00021704"/>
    </source>
</evidence>
<proteinExistence type="inferred from homology"/>
<name>A0ABP1CK34_9APHY</name>
<organism evidence="8 9">
    <name type="scientific">Somion occarium</name>
    <dbReference type="NCBI Taxonomy" id="3059160"/>
    <lineage>
        <taxon>Eukaryota</taxon>
        <taxon>Fungi</taxon>
        <taxon>Dikarya</taxon>
        <taxon>Basidiomycota</taxon>
        <taxon>Agaricomycotina</taxon>
        <taxon>Agaricomycetes</taxon>
        <taxon>Polyporales</taxon>
        <taxon>Cerrenaceae</taxon>
        <taxon>Somion</taxon>
    </lineage>
</organism>
<feature type="region of interest" description="Disordered" evidence="7">
    <location>
        <begin position="404"/>
        <end position="438"/>
    </location>
</feature>
<gene>
    <name evidence="8" type="ORF">GFSPODELE1_LOCUS318</name>
</gene>
<protein>
    <recommendedName>
        <fullName evidence="3">tRNA (adenine(58)-N(1))-methyltransferase non-catalytic subunit TRM6</fullName>
    </recommendedName>
    <alternativeName>
        <fullName evidence="6">tRNA(m1A58)-methyltransferase subunit TRM6</fullName>
    </alternativeName>
</protein>
<keyword evidence="5" id="KW-0539">Nucleus</keyword>
<dbReference type="Proteomes" id="UP001497453">
    <property type="component" value="Chromosome 1"/>
</dbReference>
<dbReference type="PANTHER" id="PTHR12945">
    <property type="entry name" value="TRANSLATION INITIATION FACTOR EIF3-RELATED"/>
    <property type="match status" value="1"/>
</dbReference>